<dbReference type="GO" id="GO:0016020">
    <property type="term" value="C:membrane"/>
    <property type="evidence" value="ECO:0007669"/>
    <property type="project" value="UniProtKB-SubCell"/>
</dbReference>
<gene>
    <name evidence="6" type="ORF">V1264_006064</name>
</gene>
<comment type="subcellular location">
    <subcellularLocation>
        <location evidence="1">Membrane</location>
    </subcellularLocation>
</comment>
<reference evidence="6 7" key="1">
    <citation type="submission" date="2024-02" db="EMBL/GenBank/DDBJ databases">
        <title>Chromosome-scale genome assembly of the rough periwinkle Littorina saxatilis.</title>
        <authorList>
            <person name="De Jode A."/>
            <person name="Faria R."/>
            <person name="Formenti G."/>
            <person name="Sims Y."/>
            <person name="Smith T.P."/>
            <person name="Tracey A."/>
            <person name="Wood J.M.D."/>
            <person name="Zagrodzka Z.B."/>
            <person name="Johannesson K."/>
            <person name="Butlin R.K."/>
            <person name="Leder E.H."/>
        </authorList>
    </citation>
    <scope>NUCLEOTIDE SEQUENCE [LARGE SCALE GENOMIC DNA]</scope>
    <source>
        <strain evidence="6">Snail1</strain>
        <tissue evidence="6">Muscle</tissue>
    </source>
</reference>
<dbReference type="Proteomes" id="UP001374579">
    <property type="component" value="Unassembled WGS sequence"/>
</dbReference>
<keyword evidence="3" id="KW-0812">Transmembrane</keyword>
<name>A0AAN9AWD7_9CAEN</name>
<dbReference type="AlphaFoldDB" id="A0AAN9AWD7"/>
<accession>A0AAN9AWD7</accession>
<dbReference type="EMBL" id="JBAMIC010000018">
    <property type="protein sequence ID" value="KAK7094511.1"/>
    <property type="molecule type" value="Genomic_DNA"/>
</dbReference>
<keyword evidence="4" id="KW-1133">Transmembrane helix</keyword>
<evidence type="ECO:0000256" key="1">
    <source>
        <dbReference type="ARBA" id="ARBA00004370"/>
    </source>
</evidence>
<evidence type="ECO:0000256" key="5">
    <source>
        <dbReference type="ARBA" id="ARBA00023136"/>
    </source>
</evidence>
<comment type="similarity">
    <text evidence="2">Belongs to the ODR-4 family.</text>
</comment>
<evidence type="ECO:0000256" key="2">
    <source>
        <dbReference type="ARBA" id="ARBA00010131"/>
    </source>
</evidence>
<dbReference type="PANTHER" id="PTHR33966">
    <property type="entry name" value="PROTEIN ODR-4 HOMOLOG"/>
    <property type="match status" value="1"/>
</dbReference>
<keyword evidence="7" id="KW-1185">Reference proteome</keyword>
<evidence type="ECO:0000313" key="7">
    <source>
        <dbReference type="Proteomes" id="UP001374579"/>
    </source>
</evidence>
<sequence>MGRSVTADESTEAYIQDLIKGRQWYIGLIIGQLSSQKDFVLRLARTPEAAEDDVCDESEVGQLEELPSHSKKKKTTQPKSLDKADEQWLAVHATQVTRMLPGGLDVIGIFAVAPSAMLKDSQAKLRQLIYAIHKSVMKNVPVQPPGAVTDRIILQVDSMTSKIVCSSIDVSTIKVGFFLAMLTLDSC</sequence>
<proteinExistence type="inferred from homology"/>
<comment type="caution">
    <text evidence="6">The sequence shown here is derived from an EMBL/GenBank/DDBJ whole genome shotgun (WGS) entry which is preliminary data.</text>
</comment>
<evidence type="ECO:0000256" key="4">
    <source>
        <dbReference type="ARBA" id="ARBA00022989"/>
    </source>
</evidence>
<dbReference type="GO" id="GO:0008104">
    <property type="term" value="P:intracellular protein localization"/>
    <property type="evidence" value="ECO:0007669"/>
    <property type="project" value="TreeGrafter"/>
</dbReference>
<dbReference type="InterPro" id="IPR029454">
    <property type="entry name" value="ODR-4-like"/>
</dbReference>
<dbReference type="GO" id="GO:0012505">
    <property type="term" value="C:endomembrane system"/>
    <property type="evidence" value="ECO:0007669"/>
    <property type="project" value="TreeGrafter"/>
</dbReference>
<evidence type="ECO:0000313" key="6">
    <source>
        <dbReference type="EMBL" id="KAK7094511.1"/>
    </source>
</evidence>
<keyword evidence="5" id="KW-0472">Membrane</keyword>
<organism evidence="6 7">
    <name type="scientific">Littorina saxatilis</name>
    <dbReference type="NCBI Taxonomy" id="31220"/>
    <lineage>
        <taxon>Eukaryota</taxon>
        <taxon>Metazoa</taxon>
        <taxon>Spiralia</taxon>
        <taxon>Lophotrochozoa</taxon>
        <taxon>Mollusca</taxon>
        <taxon>Gastropoda</taxon>
        <taxon>Caenogastropoda</taxon>
        <taxon>Littorinimorpha</taxon>
        <taxon>Littorinoidea</taxon>
        <taxon>Littorinidae</taxon>
        <taxon>Littorina</taxon>
    </lineage>
</organism>
<evidence type="ECO:0008006" key="8">
    <source>
        <dbReference type="Google" id="ProtNLM"/>
    </source>
</evidence>
<protein>
    <recommendedName>
        <fullName evidence="8">Protein odr-4 homolog</fullName>
    </recommendedName>
</protein>
<evidence type="ECO:0000256" key="3">
    <source>
        <dbReference type="ARBA" id="ARBA00022692"/>
    </source>
</evidence>
<dbReference type="Pfam" id="PF14778">
    <property type="entry name" value="ODR4-like"/>
    <property type="match status" value="1"/>
</dbReference>
<dbReference type="PANTHER" id="PTHR33966:SF1">
    <property type="entry name" value="PROTEIN ODR-4 HOMOLOG"/>
    <property type="match status" value="1"/>
</dbReference>